<dbReference type="PANTHER" id="PTHR13929">
    <property type="entry name" value="1,4-DIHYDROXY-2-NAPHTHOATE OCTAPRENYLTRANSFERASE"/>
    <property type="match status" value="1"/>
</dbReference>
<feature type="transmembrane region" description="Helical" evidence="8">
    <location>
        <begin position="292"/>
        <end position="314"/>
    </location>
</feature>
<evidence type="ECO:0000313" key="10">
    <source>
        <dbReference type="Proteomes" id="UP001056429"/>
    </source>
</evidence>
<evidence type="ECO:0000313" key="9">
    <source>
        <dbReference type="EMBL" id="MCM1991659.1"/>
    </source>
</evidence>
<comment type="pathway">
    <text evidence="2">Quinol/quinone metabolism; menaquinone biosynthesis.</text>
</comment>
<keyword evidence="4 9" id="KW-0808">Transferase</keyword>
<evidence type="ECO:0000256" key="2">
    <source>
        <dbReference type="ARBA" id="ARBA00004863"/>
    </source>
</evidence>
<dbReference type="CDD" id="cd13962">
    <property type="entry name" value="PT_UbiA_UBIAD1"/>
    <property type="match status" value="1"/>
</dbReference>
<dbReference type="AlphaFoldDB" id="A0A9J6P512"/>
<evidence type="ECO:0000256" key="7">
    <source>
        <dbReference type="ARBA" id="ARBA00023136"/>
    </source>
</evidence>
<proteinExistence type="predicted"/>
<name>A0A9J6P512_9CLOT</name>
<feature type="transmembrane region" description="Helical" evidence="8">
    <location>
        <begin position="146"/>
        <end position="165"/>
    </location>
</feature>
<comment type="subcellular location">
    <subcellularLocation>
        <location evidence="1">Membrane</location>
        <topology evidence="1">Multi-pass membrane protein</topology>
    </subcellularLocation>
</comment>
<dbReference type="GO" id="GO:0016020">
    <property type="term" value="C:membrane"/>
    <property type="evidence" value="ECO:0007669"/>
    <property type="project" value="UniProtKB-SubCell"/>
</dbReference>
<keyword evidence="10" id="KW-1185">Reference proteome</keyword>
<feature type="transmembrane region" description="Helical" evidence="8">
    <location>
        <begin position="41"/>
        <end position="62"/>
    </location>
</feature>
<evidence type="ECO:0000256" key="4">
    <source>
        <dbReference type="ARBA" id="ARBA00022679"/>
    </source>
</evidence>
<gene>
    <name evidence="9" type="ORF">KDK92_18130</name>
</gene>
<accession>A0A9J6P512</accession>
<protein>
    <submittedName>
        <fullName evidence="9">1,4-dihydroxy-2-naphthoate polyprenyltransferase</fullName>
        <ecNumber evidence="9">2.5.1.74</ecNumber>
    </submittedName>
</protein>
<dbReference type="EC" id="2.5.1.74" evidence="9"/>
<dbReference type="Proteomes" id="UP001056429">
    <property type="component" value="Unassembled WGS sequence"/>
</dbReference>
<dbReference type="NCBIfam" id="NF004752">
    <property type="entry name" value="PRK06080.1-4"/>
    <property type="match status" value="1"/>
</dbReference>
<dbReference type="RefSeq" id="WP_250860802.1">
    <property type="nucleotide sequence ID" value="NZ_JAGSOJ010000004.1"/>
</dbReference>
<sequence length="315" mass="35639">MSLSSFLKLVEIQTKLASCIPFLLGNIYALYHYNQFNFKNFILMFMSLITFDMATTAINNYYDYKRAKKTHGYNYETHNAIVKDNLKEGTVIGVILSLLIAATIFGTLLFLNTNIVVLLLGMVSFLGGICYSFGPIPISRTPLGEIISGLLMGFIIVFLSIYIHVGNSLVLFSYSNSMLSININLIELIYIFMFAIPTVNCIANIMLANNICDIEDDKENERYTLPIYIGKDKALNLYKVLYYIVYIDIIIMIVLKIVPIVCVITLLTFILVNKNIKLFYEKQTKKDTFALAVKNLMIINVVQIVAMVVGNLIVK</sequence>
<dbReference type="GO" id="GO:0042371">
    <property type="term" value="P:vitamin K biosynthetic process"/>
    <property type="evidence" value="ECO:0007669"/>
    <property type="project" value="TreeGrafter"/>
</dbReference>
<dbReference type="PIRSF" id="PIRSF005355">
    <property type="entry name" value="UBIAD1"/>
    <property type="match status" value="1"/>
</dbReference>
<evidence type="ECO:0000256" key="8">
    <source>
        <dbReference type="SAM" id="Phobius"/>
    </source>
</evidence>
<evidence type="ECO:0000256" key="6">
    <source>
        <dbReference type="ARBA" id="ARBA00022989"/>
    </source>
</evidence>
<feature type="transmembrane region" description="Helical" evidence="8">
    <location>
        <begin position="185"/>
        <end position="208"/>
    </location>
</feature>
<reference evidence="9" key="2">
    <citation type="submission" date="2021-04" db="EMBL/GenBank/DDBJ databases">
        <authorList>
            <person name="Dong X."/>
        </authorList>
    </citation>
    <scope>NUCLEOTIDE SEQUENCE</scope>
    <source>
        <strain evidence="9">ZWT</strain>
    </source>
</reference>
<feature type="transmembrane region" description="Helical" evidence="8">
    <location>
        <begin position="91"/>
        <end position="109"/>
    </location>
</feature>
<evidence type="ECO:0000256" key="1">
    <source>
        <dbReference type="ARBA" id="ARBA00004141"/>
    </source>
</evidence>
<keyword evidence="3" id="KW-0474">Menaquinone biosynthesis</keyword>
<dbReference type="Gene3D" id="1.10.357.140">
    <property type="entry name" value="UbiA prenyltransferase"/>
    <property type="match status" value="1"/>
</dbReference>
<keyword evidence="6 8" id="KW-1133">Transmembrane helix</keyword>
<keyword evidence="7 8" id="KW-0472">Membrane</keyword>
<feature type="transmembrane region" description="Helical" evidence="8">
    <location>
        <begin position="115"/>
        <end position="134"/>
    </location>
</feature>
<evidence type="ECO:0000256" key="5">
    <source>
        <dbReference type="ARBA" id="ARBA00022692"/>
    </source>
</evidence>
<comment type="caution">
    <text evidence="9">The sequence shown here is derived from an EMBL/GenBank/DDBJ whole genome shotgun (WGS) entry which is preliminary data.</text>
</comment>
<dbReference type="InterPro" id="IPR000537">
    <property type="entry name" value="UbiA_prenyltransferase"/>
</dbReference>
<reference evidence="9" key="1">
    <citation type="journal article" date="2021" name="mSystems">
        <title>Bacteria and Archaea Synergistically Convert Glycine Betaine to Biogenic Methane in the Formosa Cold Seep of the South China Sea.</title>
        <authorList>
            <person name="Li L."/>
            <person name="Zhang W."/>
            <person name="Zhang S."/>
            <person name="Song L."/>
            <person name="Sun Q."/>
            <person name="Zhang H."/>
            <person name="Xiang H."/>
            <person name="Dong X."/>
        </authorList>
    </citation>
    <scope>NUCLEOTIDE SEQUENCE</scope>
    <source>
        <strain evidence="9">ZWT</strain>
    </source>
</reference>
<feature type="transmembrane region" description="Helical" evidence="8">
    <location>
        <begin position="240"/>
        <end position="272"/>
    </location>
</feature>
<dbReference type="Pfam" id="PF01040">
    <property type="entry name" value="UbiA"/>
    <property type="match status" value="1"/>
</dbReference>
<evidence type="ECO:0000256" key="3">
    <source>
        <dbReference type="ARBA" id="ARBA00022428"/>
    </source>
</evidence>
<organism evidence="9 10">
    <name type="scientific">Oceanirhabdus seepicola</name>
    <dbReference type="NCBI Taxonomy" id="2828781"/>
    <lineage>
        <taxon>Bacteria</taxon>
        <taxon>Bacillati</taxon>
        <taxon>Bacillota</taxon>
        <taxon>Clostridia</taxon>
        <taxon>Eubacteriales</taxon>
        <taxon>Clostridiaceae</taxon>
        <taxon>Oceanirhabdus</taxon>
    </lineage>
</organism>
<dbReference type="EMBL" id="JAGSOJ010000004">
    <property type="protein sequence ID" value="MCM1991659.1"/>
    <property type="molecule type" value="Genomic_DNA"/>
</dbReference>
<dbReference type="GO" id="GO:0009234">
    <property type="term" value="P:menaquinone biosynthetic process"/>
    <property type="evidence" value="ECO:0007669"/>
    <property type="project" value="UniProtKB-KW"/>
</dbReference>
<dbReference type="GO" id="GO:0046428">
    <property type="term" value="F:1,4-dihydroxy-2-naphthoate polyprenyltransferase activity"/>
    <property type="evidence" value="ECO:0007669"/>
    <property type="project" value="UniProtKB-EC"/>
</dbReference>
<dbReference type="InterPro" id="IPR044878">
    <property type="entry name" value="UbiA_sf"/>
</dbReference>
<dbReference type="PANTHER" id="PTHR13929:SF0">
    <property type="entry name" value="UBIA PRENYLTRANSFERASE DOMAIN-CONTAINING PROTEIN 1"/>
    <property type="match status" value="1"/>
</dbReference>
<dbReference type="InterPro" id="IPR026046">
    <property type="entry name" value="UBIAD1"/>
</dbReference>
<keyword evidence="5 8" id="KW-0812">Transmembrane</keyword>